<dbReference type="InterPro" id="IPR001867">
    <property type="entry name" value="OmpR/PhoB-type_DNA-bd"/>
</dbReference>
<dbReference type="SUPFAM" id="SSF52540">
    <property type="entry name" value="P-loop containing nucleoside triphosphate hydrolases"/>
    <property type="match status" value="1"/>
</dbReference>
<evidence type="ECO:0000256" key="1">
    <source>
        <dbReference type="ARBA" id="ARBA00023125"/>
    </source>
</evidence>
<dbReference type="PANTHER" id="PTHR47691:SF3">
    <property type="entry name" value="HTH-TYPE TRANSCRIPTIONAL REGULATOR RV0890C-RELATED"/>
    <property type="match status" value="1"/>
</dbReference>
<keyword evidence="1 2" id="KW-0238">DNA-binding</keyword>
<dbReference type="AlphaFoldDB" id="A0AAW9Q6B7"/>
<evidence type="ECO:0000256" key="2">
    <source>
        <dbReference type="PROSITE-ProRule" id="PRU01091"/>
    </source>
</evidence>
<evidence type="ECO:0000313" key="5">
    <source>
        <dbReference type="Proteomes" id="UP001336250"/>
    </source>
</evidence>
<feature type="DNA-binding region" description="OmpR/PhoB-type" evidence="2">
    <location>
        <begin position="11"/>
        <end position="109"/>
    </location>
</feature>
<sequence length="940" mass="99486">MPYESSSAKADTEYRFGPFRLQPSRRLLLDGGRPVPLGSRAFDLLVALAERPGETVPSTLLIARVWQHTVVDAGSLRVHMAALRKALGDGRDGHRFIRNEPSRGYALAAQVERAAAADAGAPTPRPASLPAPPPLFGRDALLDELQARLGRLRCLTLVGPGGMGKTAVAAALADRVHAGFRDGAVWLDLAPLAEGRQVPVALASALGVAADPAAPLDALGAFLRERELLLVLDNCEHVIDRIAELAEALLRRAPALRLLATSREALRIEGEWLHRLEPLRAPAPGDRPDAAQAQRYPAVQLLVERVAAGQDDFRLDDTMVPPACEICRRLDGIPLAIELAAASVGTLGIAAVAAHLGERLAMLTHGRRNALPRQQTLRATLDWSHALLTDGERRVWRRLAVFRGPFTLAAALALAGDGDGTGAPDAALADTVFQLVDKSMLAADTQRDGVELRLLESARAYALEALARSGELPQAEARHARHLHTLFAAESAQALPPAQWLARHARRIDDLRAAIAWAFGPAGTPALGVALAAHTAPLWFSLSLMAEYREVVEQALAALPGAAADPALAMQLHEAHGHALWHTRGSGPAMAHAFHRALALAESQQAAGFQLRAIWGLWLICNTSGDYAGSARLARRFGEIVGPGAPAELAVTHDRMMALGLHFHGEQAAALVHAQRVLDHPSTFNHTARHSGFQFDQRVSALTVLARILWVTGRPREALAQAAQAVDEALRIDHALSLCYAIANGAAPVAFWCGARDAAERWTALLERRAAEHSLPLWQAFARGYRLLLAPPGGAGTPGSMAAAGALHGPAVGNLLRETLCTVDPALAEPALLARALGDGGSWCAPELLRVRALQLVDAGNAAGAEAHLARALALAERQGALGWALRSAASLARLQAGRGDAAGAAALLAGVLDRFAPGEDSADLAAARALRERLRAGSD</sequence>
<dbReference type="PANTHER" id="PTHR47691">
    <property type="entry name" value="REGULATOR-RELATED"/>
    <property type="match status" value="1"/>
</dbReference>
<dbReference type="SUPFAM" id="SSF46894">
    <property type="entry name" value="C-terminal effector domain of the bipartite response regulators"/>
    <property type="match status" value="1"/>
</dbReference>
<gene>
    <name evidence="4" type="ORF">V4F39_15665</name>
</gene>
<accession>A0AAW9Q6B7</accession>
<dbReference type="EMBL" id="JAZIBG010000031">
    <property type="protein sequence ID" value="MEF7615356.1"/>
    <property type="molecule type" value="Genomic_DNA"/>
</dbReference>
<dbReference type="Proteomes" id="UP001336250">
    <property type="component" value="Unassembled WGS sequence"/>
</dbReference>
<proteinExistence type="predicted"/>
<dbReference type="PRINTS" id="PR00364">
    <property type="entry name" value="DISEASERSIST"/>
</dbReference>
<dbReference type="Pfam" id="PF00486">
    <property type="entry name" value="Trans_reg_C"/>
    <property type="match status" value="1"/>
</dbReference>
<evidence type="ECO:0000313" key="4">
    <source>
        <dbReference type="EMBL" id="MEF7615356.1"/>
    </source>
</evidence>
<dbReference type="InterPro" id="IPR036388">
    <property type="entry name" value="WH-like_DNA-bd_sf"/>
</dbReference>
<dbReference type="InterPro" id="IPR016032">
    <property type="entry name" value="Sig_transdc_resp-reg_C-effctor"/>
</dbReference>
<comment type="caution">
    <text evidence="4">The sequence shown here is derived from an EMBL/GenBank/DDBJ whole genome shotgun (WGS) entry which is preliminary data.</text>
</comment>
<dbReference type="GO" id="GO:0006355">
    <property type="term" value="P:regulation of DNA-templated transcription"/>
    <property type="evidence" value="ECO:0007669"/>
    <property type="project" value="InterPro"/>
</dbReference>
<organism evidence="4 5">
    <name type="scientific">Aquincola agrisoli</name>
    <dbReference type="NCBI Taxonomy" id="3119538"/>
    <lineage>
        <taxon>Bacteria</taxon>
        <taxon>Pseudomonadati</taxon>
        <taxon>Pseudomonadota</taxon>
        <taxon>Betaproteobacteria</taxon>
        <taxon>Burkholderiales</taxon>
        <taxon>Sphaerotilaceae</taxon>
        <taxon>Aquincola</taxon>
    </lineage>
</organism>
<dbReference type="SMART" id="SM00862">
    <property type="entry name" value="Trans_reg_C"/>
    <property type="match status" value="1"/>
</dbReference>
<dbReference type="Gene3D" id="1.10.10.10">
    <property type="entry name" value="Winged helix-like DNA-binding domain superfamily/Winged helix DNA-binding domain"/>
    <property type="match status" value="1"/>
</dbReference>
<dbReference type="GO" id="GO:0000160">
    <property type="term" value="P:phosphorelay signal transduction system"/>
    <property type="evidence" value="ECO:0007669"/>
    <property type="project" value="InterPro"/>
</dbReference>
<feature type="domain" description="OmpR/PhoB-type" evidence="3">
    <location>
        <begin position="11"/>
        <end position="109"/>
    </location>
</feature>
<dbReference type="RefSeq" id="WP_332290604.1">
    <property type="nucleotide sequence ID" value="NZ_JAZIBG010000031.1"/>
</dbReference>
<dbReference type="GO" id="GO:0003677">
    <property type="term" value="F:DNA binding"/>
    <property type="evidence" value="ECO:0007669"/>
    <property type="project" value="UniProtKB-UniRule"/>
</dbReference>
<dbReference type="InterPro" id="IPR027417">
    <property type="entry name" value="P-loop_NTPase"/>
</dbReference>
<keyword evidence="5" id="KW-1185">Reference proteome</keyword>
<reference evidence="4 5" key="1">
    <citation type="submission" date="2024-02" db="EMBL/GenBank/DDBJ databases">
        <title>Genome sequence of Aquincola sp. MAHUQ-54.</title>
        <authorList>
            <person name="Huq M.A."/>
        </authorList>
    </citation>
    <scope>NUCLEOTIDE SEQUENCE [LARGE SCALE GENOMIC DNA]</scope>
    <source>
        <strain evidence="4 5">MAHUQ-54</strain>
    </source>
</reference>
<dbReference type="CDD" id="cd00383">
    <property type="entry name" value="trans_reg_C"/>
    <property type="match status" value="1"/>
</dbReference>
<dbReference type="PROSITE" id="PS51755">
    <property type="entry name" value="OMPR_PHOB"/>
    <property type="match status" value="1"/>
</dbReference>
<protein>
    <submittedName>
        <fullName evidence="4">Winged helix-turn-helix domain-containing protein</fullName>
    </submittedName>
</protein>
<name>A0AAW9Q6B7_9BURK</name>
<evidence type="ECO:0000259" key="3">
    <source>
        <dbReference type="PROSITE" id="PS51755"/>
    </source>
</evidence>
<dbReference type="Gene3D" id="3.40.50.300">
    <property type="entry name" value="P-loop containing nucleotide triphosphate hydrolases"/>
    <property type="match status" value="1"/>
</dbReference>